<dbReference type="EMBL" id="FOTK01000026">
    <property type="protein sequence ID" value="SFM30958.1"/>
    <property type="molecule type" value="Genomic_DNA"/>
</dbReference>
<accession>A0A1I4PT72</accession>
<gene>
    <name evidence="1" type="ORF">SAMN05192568_102648</name>
</gene>
<dbReference type="AlphaFoldDB" id="A0A1I4PT72"/>
<dbReference type="RefSeq" id="WP_092044020.1">
    <property type="nucleotide sequence ID" value="NZ_FOTK01000026.1"/>
</dbReference>
<sequence>MSKLHYVRVRRARGLAMPLPTKPKARPLGPKVLCYWRDVPIRMRADVEKAGTWDEFLDTMAAEQGHALSLDTFPPLHDRAGHRCRHEAGARARAARRATGFLARVRVAMDRKSVGDRRKWDALADIERARIAGPPSFFSWLFGRAA</sequence>
<dbReference type="STRING" id="582667.SAMN05192568_102648"/>
<protein>
    <submittedName>
        <fullName evidence="1">Uncharacterized protein</fullName>
    </submittedName>
</protein>
<evidence type="ECO:0000313" key="2">
    <source>
        <dbReference type="Proteomes" id="UP000199048"/>
    </source>
</evidence>
<name>A0A1I4PT72_9HYPH</name>
<dbReference type="Proteomes" id="UP000199048">
    <property type="component" value="Unassembled WGS sequence"/>
</dbReference>
<reference evidence="2" key="1">
    <citation type="submission" date="2016-10" db="EMBL/GenBank/DDBJ databases">
        <authorList>
            <person name="Varghese N."/>
            <person name="Submissions S."/>
        </authorList>
    </citation>
    <scope>NUCLEOTIDE SEQUENCE [LARGE SCALE GENOMIC DNA]</scope>
    <source>
        <strain evidence="2">BL36</strain>
    </source>
</reference>
<evidence type="ECO:0000313" key="1">
    <source>
        <dbReference type="EMBL" id="SFM30958.1"/>
    </source>
</evidence>
<keyword evidence="2" id="KW-1185">Reference proteome</keyword>
<dbReference type="OrthoDB" id="9910664at2"/>
<organism evidence="1 2">
    <name type="scientific">Methylobacterium pseudosasicola</name>
    <dbReference type="NCBI Taxonomy" id="582667"/>
    <lineage>
        <taxon>Bacteria</taxon>
        <taxon>Pseudomonadati</taxon>
        <taxon>Pseudomonadota</taxon>
        <taxon>Alphaproteobacteria</taxon>
        <taxon>Hyphomicrobiales</taxon>
        <taxon>Methylobacteriaceae</taxon>
        <taxon>Methylobacterium</taxon>
    </lineage>
</organism>
<proteinExistence type="predicted"/>